<name>A0ABS9B795_9GAMM</name>
<evidence type="ECO:0000313" key="3">
    <source>
        <dbReference type="Proteomes" id="UP001320154"/>
    </source>
</evidence>
<dbReference type="Proteomes" id="UP001320154">
    <property type="component" value="Unassembled WGS sequence"/>
</dbReference>
<dbReference type="SUPFAM" id="SSF82866">
    <property type="entry name" value="Multidrug efflux transporter AcrB transmembrane domain"/>
    <property type="match status" value="2"/>
</dbReference>
<keyword evidence="3" id="KW-1185">Reference proteome</keyword>
<dbReference type="RefSeq" id="WP_234250942.1">
    <property type="nucleotide sequence ID" value="NZ_JABFTQ010000008.1"/>
</dbReference>
<dbReference type="Gene3D" id="3.30.70.1440">
    <property type="entry name" value="Multidrug efflux transporter AcrB pore domain"/>
    <property type="match status" value="1"/>
</dbReference>
<organism evidence="2 3">
    <name type="scientific">Billgrantia desiderata</name>
    <dbReference type="NCBI Taxonomy" id="52021"/>
    <lineage>
        <taxon>Bacteria</taxon>
        <taxon>Pseudomonadati</taxon>
        <taxon>Pseudomonadota</taxon>
        <taxon>Gammaproteobacteria</taxon>
        <taxon>Oceanospirillales</taxon>
        <taxon>Halomonadaceae</taxon>
        <taxon>Billgrantia</taxon>
    </lineage>
</organism>
<feature type="transmembrane region" description="Helical" evidence="1">
    <location>
        <begin position="336"/>
        <end position="353"/>
    </location>
</feature>
<keyword evidence="1" id="KW-0472">Membrane</keyword>
<evidence type="ECO:0000313" key="2">
    <source>
        <dbReference type="EMBL" id="MCE8047784.1"/>
    </source>
</evidence>
<accession>A0ABS9B795</accession>
<protein>
    <submittedName>
        <fullName evidence="2">Efflux RND transporter permease subunit</fullName>
    </submittedName>
</protein>
<dbReference type="Gene3D" id="1.20.1640.10">
    <property type="entry name" value="Multidrug efflux transporter AcrB transmembrane domain"/>
    <property type="match status" value="2"/>
</dbReference>
<feature type="transmembrane region" description="Helical" evidence="1">
    <location>
        <begin position="956"/>
        <end position="980"/>
    </location>
</feature>
<feature type="transmembrane region" description="Helical" evidence="1">
    <location>
        <begin position="458"/>
        <end position="486"/>
    </location>
</feature>
<dbReference type="Gene3D" id="3.30.70.1320">
    <property type="entry name" value="Multidrug efflux transporter AcrB pore domain like"/>
    <property type="match status" value="1"/>
</dbReference>
<keyword evidence="1" id="KW-0812">Transmembrane</keyword>
<dbReference type="PANTHER" id="PTHR32063:SF0">
    <property type="entry name" value="SWARMING MOTILITY PROTEIN SWRC"/>
    <property type="match status" value="1"/>
</dbReference>
<dbReference type="InterPro" id="IPR027463">
    <property type="entry name" value="AcrB_DN_DC_subdom"/>
</dbReference>
<dbReference type="EMBL" id="JABFTQ010000008">
    <property type="protein sequence ID" value="MCE8047784.1"/>
    <property type="molecule type" value="Genomic_DNA"/>
</dbReference>
<dbReference type="SUPFAM" id="SSF82693">
    <property type="entry name" value="Multidrug efflux transporter AcrB pore domain, PN1, PN2, PC1 and PC2 subdomains"/>
    <property type="match status" value="2"/>
</dbReference>
<feature type="transmembrane region" description="Helical" evidence="1">
    <location>
        <begin position="905"/>
        <end position="927"/>
    </location>
</feature>
<feature type="transmembrane region" description="Helical" evidence="1">
    <location>
        <begin position="358"/>
        <end position="379"/>
    </location>
</feature>
<feature type="transmembrane region" description="Helical" evidence="1">
    <location>
        <begin position="880"/>
        <end position="899"/>
    </location>
</feature>
<dbReference type="Gene3D" id="3.30.70.1430">
    <property type="entry name" value="Multidrug efflux transporter AcrB pore domain"/>
    <property type="match status" value="2"/>
</dbReference>
<dbReference type="Gene3D" id="3.30.2090.10">
    <property type="entry name" value="Multidrug efflux transporter AcrB TolC docking domain, DN and DC subdomains"/>
    <property type="match status" value="2"/>
</dbReference>
<dbReference type="InterPro" id="IPR001036">
    <property type="entry name" value="Acrflvin-R"/>
</dbReference>
<evidence type="ECO:0000256" key="1">
    <source>
        <dbReference type="SAM" id="Phobius"/>
    </source>
</evidence>
<feature type="transmembrane region" description="Helical" evidence="1">
    <location>
        <begin position="992"/>
        <end position="1019"/>
    </location>
</feature>
<dbReference type="PANTHER" id="PTHR32063">
    <property type="match status" value="1"/>
</dbReference>
<gene>
    <name evidence="2" type="ORF">HOP60_13740</name>
</gene>
<feature type="transmembrane region" description="Helical" evidence="1">
    <location>
        <begin position="522"/>
        <end position="542"/>
    </location>
</feature>
<dbReference type="PRINTS" id="PR00702">
    <property type="entry name" value="ACRIFLAVINRP"/>
</dbReference>
<keyword evidence="1" id="KW-1133">Transmembrane helix</keyword>
<comment type="caution">
    <text evidence="2">The sequence shown here is derived from an EMBL/GenBank/DDBJ whole genome shotgun (WGS) entry which is preliminary data.</text>
</comment>
<dbReference type="Pfam" id="PF00873">
    <property type="entry name" value="ACR_tran"/>
    <property type="match status" value="1"/>
</dbReference>
<proteinExistence type="predicted"/>
<feature type="transmembrane region" description="Helical" evidence="1">
    <location>
        <begin position="428"/>
        <end position="452"/>
    </location>
</feature>
<reference evidence="2 3" key="1">
    <citation type="journal article" date="2021" name="Front. Microbiol.">
        <title>Aerobic Denitrification and Heterotrophic Sulfur Oxidation in the Genus Halomonas Revealed by Six Novel Species Characterizations and Genome-Based Analysis.</title>
        <authorList>
            <person name="Wang L."/>
            <person name="Shao Z."/>
        </authorList>
    </citation>
    <scope>NUCLEOTIDE SEQUENCE [LARGE SCALE GENOMIC DNA]</scope>
    <source>
        <strain evidence="2 3">MCCC 1A05748</strain>
    </source>
</reference>
<feature type="transmembrane region" description="Helical" evidence="1">
    <location>
        <begin position="385"/>
        <end position="407"/>
    </location>
</feature>
<dbReference type="SUPFAM" id="SSF82714">
    <property type="entry name" value="Multidrug efflux transporter AcrB TolC docking domain, DN and DC subdomains"/>
    <property type="match status" value="2"/>
</dbReference>
<sequence>MQALIAAAFSRVRTVMLVLVLILLAGAYAYVTIPKEASPEIDIPVFIVNVPYSGISAEDSARLLVEPMERQLQSIPGLRRMSAQAGEGFATIQLEFQPGFDQQTALQSVRDEADNAQPNLPAGADAPIVREIDLSAFPILTVALSGDIPERDLIRLAREVEVELETITGVLNADLSGDRDDLLEIIVDPVAMQSYGISPQEVSQAVNNNNQLVTAGAFDTGSGRIGVSVPGTIESIADVLAMPVRVTETGVVRIQDVAEVRQTYQDATSYARIEGQPTIGIDVRRASGANVIDTVAQVQSAVEAMRSEWSDAVRVDYLQNQAEDIQSLLSDLENNVIAAVLLVMLTVILALGLRASLLVAIAIPGAFLGGILTISLLGFTLNMVVLFGLILVIGMLVDGAIVVVELAERLRSEGASRREAFLRAAQRMAWPIIASTATTLAVFFPLLFWPGVAGQFMFFLPATVIVTLLASLLMALLFVPVIGTLFPERSRTPKVVPNDAIAARPSTGPYDRGLRFMIAKPGFAVGLSLLVLLGSFFAYGLFGRGVDFFPAVEPERAQVQIQADGNLSVQEADRLVRLVEERIIGTEGVERVYSRTIGTVQARLGGNLAPDTIGTIQVDFTDWRTREPAAAIISRMRAATEALPGIGVQVAEQQEGPGEARPVQVEIAARDRQQLPEAAARLEALMREQGTFVDIASDVPTPQPEVRLRVDREQAARYGVDIATLGTTVQLLTDGVLLGAFTPPYAADEVDIRLRYPAGERTFAQLAELRIATPSGQVPIANFVELTAEPAASVIQRVDGRNVQTLSAAIAPGTTVAEELAALNQAIQQTEFGEGVEIRFAGEIEDQQEAMTFLLLAFVVAIFLMLTALLTQLNSFFQSLLVLSAIVFSFAGVLLGLIVRQEPFSIVMSGIGLMALAGIVVNNNIVLIDAYNEHRANGLGPDAAAWRAGNERLRPVLLTAVTTIIGLLPMVLGMTVDFFARDLFIGAPSGQFWVQLATAIVGGLVISTFITVLLTPALLAWHGRRQEARVARRRRPAAA</sequence>
<feature type="transmembrane region" description="Helical" evidence="1">
    <location>
        <begin position="853"/>
        <end position="873"/>
    </location>
</feature>